<sequence length="175" mass="17963">MKSLLLATTLMGIVIAANNTTSSTAHNITVYGGVTVANYPASVIEADACGGTTLTWSDQSVIAATSSNVTLLNAGATFKYNHYEVTFKTVGETRTASGNGSTSTVTFSRACELYGTSNTFSSKVCTEGSMVWQGLGTTTTASPTVTTIADVEELGSGEILVTAGFEKLPASSLSC</sequence>
<feature type="signal peptide" evidence="1">
    <location>
        <begin position="1"/>
        <end position="16"/>
    </location>
</feature>
<reference evidence="2" key="2">
    <citation type="journal article" date="2022" name="Microb. Genom.">
        <title>A chromosome-scale genome assembly of the tomato pathogen Cladosporium fulvum reveals a compartmentalized genome architecture and the presence of a dispensable chromosome.</title>
        <authorList>
            <person name="Zaccaron A.Z."/>
            <person name="Chen L.H."/>
            <person name="Samaras A."/>
            <person name="Stergiopoulos I."/>
        </authorList>
    </citation>
    <scope>NUCLEOTIDE SEQUENCE</scope>
    <source>
        <strain evidence="2">Race5_Kim</strain>
    </source>
</reference>
<dbReference type="EMBL" id="CP090167">
    <property type="protein sequence ID" value="UJO17330.1"/>
    <property type="molecule type" value="Genomic_DNA"/>
</dbReference>
<reference evidence="2" key="1">
    <citation type="submission" date="2021-12" db="EMBL/GenBank/DDBJ databases">
        <authorList>
            <person name="Zaccaron A."/>
            <person name="Stergiopoulos I."/>
        </authorList>
    </citation>
    <scope>NUCLEOTIDE SEQUENCE</scope>
    <source>
        <strain evidence="2">Race5_Kim</strain>
    </source>
</reference>
<evidence type="ECO:0000313" key="3">
    <source>
        <dbReference type="Proteomes" id="UP000756132"/>
    </source>
</evidence>
<evidence type="ECO:0000256" key="1">
    <source>
        <dbReference type="SAM" id="SignalP"/>
    </source>
</evidence>
<evidence type="ECO:0000313" key="2">
    <source>
        <dbReference type="EMBL" id="UJO17330.1"/>
    </source>
</evidence>
<feature type="chain" id="PRO_5040263650" evidence="1">
    <location>
        <begin position="17"/>
        <end position="175"/>
    </location>
</feature>
<keyword evidence="3" id="KW-1185">Reference proteome</keyword>
<dbReference type="Proteomes" id="UP000756132">
    <property type="component" value="Chromosome 5"/>
</dbReference>
<dbReference type="GeneID" id="71985542"/>
<dbReference type="RefSeq" id="XP_047761696.1">
    <property type="nucleotide sequence ID" value="XM_047904812.1"/>
</dbReference>
<dbReference type="AlphaFoldDB" id="A0A9Q8LH05"/>
<accession>A0A9Q8LH05</accession>
<proteinExistence type="predicted"/>
<keyword evidence="1" id="KW-0732">Signal</keyword>
<gene>
    <name evidence="2" type="ORF">CLAFUR5_05664</name>
</gene>
<dbReference type="KEGG" id="ffu:CLAFUR5_05664"/>
<organism evidence="2 3">
    <name type="scientific">Passalora fulva</name>
    <name type="common">Tomato leaf mold</name>
    <name type="synonym">Cladosporium fulvum</name>
    <dbReference type="NCBI Taxonomy" id="5499"/>
    <lineage>
        <taxon>Eukaryota</taxon>
        <taxon>Fungi</taxon>
        <taxon>Dikarya</taxon>
        <taxon>Ascomycota</taxon>
        <taxon>Pezizomycotina</taxon>
        <taxon>Dothideomycetes</taxon>
        <taxon>Dothideomycetidae</taxon>
        <taxon>Mycosphaerellales</taxon>
        <taxon>Mycosphaerellaceae</taxon>
        <taxon>Fulvia</taxon>
    </lineage>
</organism>
<name>A0A9Q8LH05_PASFU</name>
<protein>
    <submittedName>
        <fullName evidence="2">Uncharacterized protein</fullName>
    </submittedName>
</protein>